<name>A0A7W9B128_9HYPH</name>
<dbReference type="InterPro" id="IPR014729">
    <property type="entry name" value="Rossmann-like_a/b/a_fold"/>
</dbReference>
<sequence>MAIFLARYSKNTQRNKLEVLAPDLLKYLPFAPRDQNHDAVGNSEMLTFYFDAALDRQIARNEDGSILFCHGYGDRSLEDRITANFRSRTPLDLISFPEAFCAIRLSKDGMQFAGSGVGVDAIYYLETDSEIVATNRHNLLAPWAIGRPLQKTTFAWIVGRSHGGDFNTYWEGIKRTHQGSVYFVDGGHLHENGASFSNLFDPIETADIPSHISRLADEFGTVLTNNTRDARLWLSGGKDSRAIAGLLSKHPRFADLSFSTHGEKFSPDIMAATKVAEMLGVSKNYSTMRQGLAQPSVDIASSIANDLVSDPAGTSLADFRSISRSDLLIFGGHENGYKTKPNALPLDEYLKSRRYWPDTKSVLVPDAYSEINGWYVSKLRELLADAPVSRYPQVEALIFLIATRLTGSQGNAHITRSEVHPFLDGRMLRLLMGVSDEALDNQIIHYAMMRHSPAPLETAAFAADRWPEKTREIAKSIGVPFRGEPIAPYEFKPYFPSQKVFGGYSWRLDLIERTKEFVWHYVNDNSSFFDFVNLDKMKTLADRPVDGLVISDIYYHLGLLKACLLHHFSKDDYLFNFEKRPLLAQEISALFDASKTKGTTQNEEIEGYKKKLDDAEACIATMVENERELQSQIKSVPPATPVTAVPKRSLPRRIAGRIKREARKLL</sequence>
<protein>
    <recommendedName>
        <fullName evidence="3">Asparagine synthetase domain-containing protein</fullName>
    </recommendedName>
</protein>
<gene>
    <name evidence="1" type="ORF">FHS76_004192</name>
</gene>
<accession>A0A7W9B128</accession>
<keyword evidence="2" id="KW-1185">Reference proteome</keyword>
<proteinExistence type="predicted"/>
<evidence type="ECO:0000313" key="2">
    <source>
        <dbReference type="Proteomes" id="UP000555546"/>
    </source>
</evidence>
<dbReference type="RefSeq" id="WP_183657469.1">
    <property type="nucleotide sequence ID" value="NZ_JACIJG010000027.1"/>
</dbReference>
<evidence type="ECO:0008006" key="3">
    <source>
        <dbReference type="Google" id="ProtNLM"/>
    </source>
</evidence>
<dbReference type="EMBL" id="JACIJG010000027">
    <property type="protein sequence ID" value="MBB5704275.1"/>
    <property type="molecule type" value="Genomic_DNA"/>
</dbReference>
<dbReference type="SUPFAM" id="SSF52402">
    <property type="entry name" value="Adenine nucleotide alpha hydrolases-like"/>
    <property type="match status" value="1"/>
</dbReference>
<reference evidence="1 2" key="1">
    <citation type="submission" date="2020-08" db="EMBL/GenBank/DDBJ databases">
        <title>Genomic Encyclopedia of Type Strains, Phase IV (KMG-IV): sequencing the most valuable type-strain genomes for metagenomic binning, comparative biology and taxonomic classification.</title>
        <authorList>
            <person name="Goeker M."/>
        </authorList>
    </citation>
    <scope>NUCLEOTIDE SEQUENCE [LARGE SCALE GENOMIC DNA]</scope>
    <source>
        <strain evidence="1 2">DSM 26944</strain>
    </source>
</reference>
<evidence type="ECO:0000313" key="1">
    <source>
        <dbReference type="EMBL" id="MBB5704275.1"/>
    </source>
</evidence>
<comment type="caution">
    <text evidence="1">The sequence shown here is derived from an EMBL/GenBank/DDBJ whole genome shotgun (WGS) entry which is preliminary data.</text>
</comment>
<dbReference type="AlphaFoldDB" id="A0A7W9B128"/>
<organism evidence="1 2">
    <name type="scientific">Brucella daejeonensis</name>
    <dbReference type="NCBI Taxonomy" id="659015"/>
    <lineage>
        <taxon>Bacteria</taxon>
        <taxon>Pseudomonadati</taxon>
        <taxon>Pseudomonadota</taxon>
        <taxon>Alphaproteobacteria</taxon>
        <taxon>Hyphomicrobiales</taxon>
        <taxon>Brucellaceae</taxon>
        <taxon>Brucella/Ochrobactrum group</taxon>
        <taxon>Brucella</taxon>
    </lineage>
</organism>
<dbReference type="Proteomes" id="UP000555546">
    <property type="component" value="Unassembled WGS sequence"/>
</dbReference>
<dbReference type="Gene3D" id="3.40.50.620">
    <property type="entry name" value="HUPs"/>
    <property type="match status" value="1"/>
</dbReference>